<dbReference type="GeneID" id="25767872"/>
<proteinExistence type="inferred from homology"/>
<feature type="domain" description="Maturase MatK N-terminal" evidence="9">
    <location>
        <begin position="1"/>
        <end position="337"/>
    </location>
</feature>
<dbReference type="InterPro" id="IPR024942">
    <property type="entry name" value="Maturase_MatK_N"/>
</dbReference>
<dbReference type="GO" id="GO:0009507">
    <property type="term" value="C:chloroplast"/>
    <property type="evidence" value="ECO:0007669"/>
    <property type="project" value="UniProtKB-SubCell"/>
</dbReference>
<evidence type="ECO:0000313" key="10">
    <source>
        <dbReference type="EMBL" id="AHZ58120.1"/>
    </source>
</evidence>
<dbReference type="PANTHER" id="PTHR34811">
    <property type="entry name" value="MATURASE K"/>
    <property type="match status" value="1"/>
</dbReference>
<dbReference type="Pfam" id="PF01824">
    <property type="entry name" value="MatK_N"/>
    <property type="match status" value="1"/>
</dbReference>
<dbReference type="RefSeq" id="YP_009164176.1">
    <property type="nucleotide sequence ID" value="NC_027829.1"/>
</dbReference>
<evidence type="ECO:0000256" key="5">
    <source>
        <dbReference type="ARBA" id="ARBA00022884"/>
    </source>
</evidence>
<keyword evidence="4 6" id="KW-0819">tRNA processing</keyword>
<comment type="similarity">
    <text evidence="1 6">Belongs to the intron maturase 2 family. MatK subfamily.</text>
</comment>
<dbReference type="AlphaFoldDB" id="A0A0M3L727"/>
<evidence type="ECO:0000256" key="3">
    <source>
        <dbReference type="ARBA" id="ARBA00022664"/>
    </source>
</evidence>
<dbReference type="GO" id="GO:0003723">
    <property type="term" value="F:RNA binding"/>
    <property type="evidence" value="ECO:0007669"/>
    <property type="project" value="UniProtKB-KW"/>
</dbReference>
<evidence type="ECO:0000259" key="8">
    <source>
        <dbReference type="Pfam" id="PF01348"/>
    </source>
</evidence>
<dbReference type="GO" id="GO:0008380">
    <property type="term" value="P:RNA splicing"/>
    <property type="evidence" value="ECO:0007669"/>
    <property type="project" value="UniProtKB-UniRule"/>
</dbReference>
<evidence type="ECO:0000259" key="9">
    <source>
        <dbReference type="Pfam" id="PF01824"/>
    </source>
</evidence>
<dbReference type="HAMAP" id="MF_01390">
    <property type="entry name" value="MatK"/>
    <property type="match status" value="1"/>
</dbReference>
<dbReference type="Pfam" id="PF01348">
    <property type="entry name" value="Intron_maturas2"/>
    <property type="match status" value="1"/>
</dbReference>
<evidence type="ECO:0000256" key="6">
    <source>
        <dbReference type="HAMAP-Rule" id="MF_01390"/>
    </source>
</evidence>
<comment type="function">
    <text evidence="6 7">Usually encoded in the trnK tRNA gene intron. Probably assists in splicing its own and other chloroplast group II introns.</text>
</comment>
<evidence type="ECO:0000256" key="4">
    <source>
        <dbReference type="ARBA" id="ARBA00022694"/>
    </source>
</evidence>
<dbReference type="GO" id="GO:0006397">
    <property type="term" value="P:mRNA processing"/>
    <property type="evidence" value="ECO:0007669"/>
    <property type="project" value="UniProtKB-KW"/>
</dbReference>
<name>A0A0M3L727_9MAGN</name>
<sequence length="527" mass="63575">MEEFQIYLEQYRFRHHDFYFLYPLILQEFIYALTHDRGLTRSIMFKNVGFEKPFSLIIVKRFITRIYQPNHLLIISANYSNQNPFFGHKKNVYFKIILEEVFSVILEIPFTLCFLASRKEANQKIEESKNIRSIHSIFTFLEDNLYHLNDVSNILIPYPIHLEILVQIIRYWVKDYYSLHFLRLFFFHEIFNLNRFIFLKNRFISILSKNNQRLFLFLYNSHICEYESIFVFLRNQSSHLRSTLFIRFLDRIYFYGKIEHLVAVVTSDFKTIRRFFKNPFMYYVRYQGKSILASKGKPILMKKWKYYLANLWQDRFYMWSQPRFHRNISKISIDFLGYLSSVRLNSSVVRSQMLESSYIIDNGIKKKFDTTVPILPLMGSLAKEKFCNVLGHPISKSVWSDLSDSDIFYLFWCIHRNISHYHSGSSKKKSLFRIKYILKLSCVRTLARKHKLTVRAFLNKIFGSKLLHDFFTTEEEQVLSFILSRYYTSRTCSYRGRIWYLDIICMNDKPDHSSTDLFSNHVYEKDL</sequence>
<dbReference type="EMBL" id="KJ512176">
    <property type="protein sequence ID" value="AHZ58120.1"/>
    <property type="molecule type" value="Genomic_DNA"/>
</dbReference>
<feature type="domain" description="Domain X" evidence="8">
    <location>
        <begin position="366"/>
        <end position="477"/>
    </location>
</feature>
<keyword evidence="5 6" id="KW-0694">RNA-binding</keyword>
<keyword evidence="2 7" id="KW-0934">Plastid</keyword>
<dbReference type="PANTHER" id="PTHR34811:SF1">
    <property type="entry name" value="MATURASE K"/>
    <property type="match status" value="1"/>
</dbReference>
<comment type="subcellular location">
    <subcellularLocation>
        <location evidence="6">Plastid</location>
        <location evidence="6">Chloroplast</location>
    </subcellularLocation>
</comment>
<organism evidence="10">
    <name type="scientific">Viscum minimum</name>
    <dbReference type="NCBI Taxonomy" id="1266557"/>
    <lineage>
        <taxon>Eukaryota</taxon>
        <taxon>Viridiplantae</taxon>
        <taxon>Streptophyta</taxon>
        <taxon>Embryophyta</taxon>
        <taxon>Tracheophyta</taxon>
        <taxon>Spermatophyta</taxon>
        <taxon>Magnoliopsida</taxon>
        <taxon>eudicotyledons</taxon>
        <taxon>Gunneridae</taxon>
        <taxon>Pentapetalae</taxon>
        <taxon>Santalales</taxon>
        <taxon>Viscaceae</taxon>
        <taxon>Viscum</taxon>
    </lineage>
</organism>
<evidence type="ECO:0000256" key="1">
    <source>
        <dbReference type="ARBA" id="ARBA00006621"/>
    </source>
</evidence>
<keyword evidence="3 6" id="KW-0507">mRNA processing</keyword>
<keyword evidence="7 10" id="KW-0150">Chloroplast</keyword>
<dbReference type="InterPro" id="IPR002866">
    <property type="entry name" value="Maturase_MatK"/>
</dbReference>
<gene>
    <name evidence="6 10" type="primary">matK</name>
</gene>
<dbReference type="GO" id="GO:0008033">
    <property type="term" value="P:tRNA processing"/>
    <property type="evidence" value="ECO:0007669"/>
    <property type="project" value="UniProtKB-KW"/>
</dbReference>
<evidence type="ECO:0000256" key="7">
    <source>
        <dbReference type="RuleBase" id="RU004226"/>
    </source>
</evidence>
<accession>A0A0M3L727</accession>
<geneLocation type="chloroplast" evidence="10"/>
<dbReference type="InterPro" id="IPR024937">
    <property type="entry name" value="Domain_X"/>
</dbReference>
<protein>
    <recommendedName>
        <fullName evidence="6">Maturase K</fullName>
    </recommendedName>
    <alternativeName>
        <fullName evidence="6">Intron maturase</fullName>
    </alternativeName>
</protein>
<reference evidence="10" key="1">
    <citation type="journal article" date="2015" name="Genome Biol. Evol.">
        <title>Plastome Evolution in Hemiparasitic Mistletoes.</title>
        <authorList>
            <person name="Petersen G."/>
            <person name="Cuenca A."/>
            <person name="Seberg O."/>
        </authorList>
    </citation>
    <scope>NUCLEOTIDE SEQUENCE</scope>
</reference>
<evidence type="ECO:0000256" key="2">
    <source>
        <dbReference type="ARBA" id="ARBA00022640"/>
    </source>
</evidence>